<comment type="caution">
    <text evidence="8">The sequence shown here is derived from an EMBL/GenBank/DDBJ whole genome shotgun (WGS) entry which is preliminary data.</text>
</comment>
<keyword evidence="9" id="KW-1185">Reference proteome</keyword>
<keyword evidence="4 6" id="KW-0648">Protein biosynthesis</keyword>
<dbReference type="AlphaFoldDB" id="A0ABD6A765"/>
<feature type="region of interest" description="Disordered" evidence="7">
    <location>
        <begin position="154"/>
        <end position="179"/>
    </location>
</feature>
<evidence type="ECO:0000256" key="3">
    <source>
        <dbReference type="ARBA" id="ARBA00022840"/>
    </source>
</evidence>
<keyword evidence="5 6" id="KW-0030">Aminoacyl-tRNA synthetase</keyword>
<dbReference type="GO" id="GO:0005524">
    <property type="term" value="F:ATP binding"/>
    <property type="evidence" value="ECO:0007669"/>
    <property type="project" value="UniProtKB-KW"/>
</dbReference>
<name>A0ABD6A765_9EURY</name>
<dbReference type="InterPro" id="IPR002305">
    <property type="entry name" value="aa-tRNA-synth_Ic"/>
</dbReference>
<dbReference type="InterPro" id="IPR014729">
    <property type="entry name" value="Rossmann-like_a/b/a_fold"/>
</dbReference>
<evidence type="ECO:0000256" key="1">
    <source>
        <dbReference type="ARBA" id="ARBA00022598"/>
    </source>
</evidence>
<dbReference type="GO" id="GO:0006412">
    <property type="term" value="P:translation"/>
    <property type="evidence" value="ECO:0007669"/>
    <property type="project" value="UniProtKB-KW"/>
</dbReference>
<comment type="similarity">
    <text evidence="6">Belongs to the class-I aminoacyl-tRNA synthetase family.</text>
</comment>
<organism evidence="8 9">
    <name type="scientific">Halomarina halobia</name>
    <dbReference type="NCBI Taxonomy" id="3033386"/>
    <lineage>
        <taxon>Archaea</taxon>
        <taxon>Methanobacteriati</taxon>
        <taxon>Methanobacteriota</taxon>
        <taxon>Stenosarchaea group</taxon>
        <taxon>Halobacteria</taxon>
        <taxon>Halobacteriales</taxon>
        <taxon>Natronomonadaceae</taxon>
        <taxon>Halomarina</taxon>
    </lineage>
</organism>
<evidence type="ECO:0000313" key="9">
    <source>
        <dbReference type="Proteomes" id="UP001596547"/>
    </source>
</evidence>
<keyword evidence="3 6" id="KW-0067">ATP-binding</keyword>
<evidence type="ECO:0000256" key="5">
    <source>
        <dbReference type="ARBA" id="ARBA00023146"/>
    </source>
</evidence>
<evidence type="ECO:0000256" key="2">
    <source>
        <dbReference type="ARBA" id="ARBA00022741"/>
    </source>
</evidence>
<dbReference type="Pfam" id="PF00579">
    <property type="entry name" value="tRNA-synt_1b"/>
    <property type="match status" value="2"/>
</dbReference>
<evidence type="ECO:0008006" key="10">
    <source>
        <dbReference type="Google" id="ProtNLM"/>
    </source>
</evidence>
<evidence type="ECO:0000313" key="8">
    <source>
        <dbReference type="EMBL" id="MFC7316031.1"/>
    </source>
</evidence>
<dbReference type="RefSeq" id="WP_276305427.1">
    <property type="nucleotide sequence ID" value="NZ_CP119992.1"/>
</dbReference>
<dbReference type="EMBL" id="JBHTBF010000001">
    <property type="protein sequence ID" value="MFC7316031.1"/>
    <property type="molecule type" value="Genomic_DNA"/>
</dbReference>
<sequence>MSDLLRDHRRTLVEDRGFERADFAVGDVSATEVERTFAVGDRGRAFASRIDAGEPALVTSGVSMTGPPHVGTLGQVLTAVRLQEAGLDVQLVLADLPAYLAAGRGLNEVRALAGRYRSFAVELGFDERAGTLRTQLDAPGALRTAMLLSRYYDPDGEAADAPEEAGEDDGSAPVSDPEPTAFESELAAAYESAETPDVETPRFAGAQTGLLLAADTLHPIVTGGYEHVCFVGGSDNHGLSSFVRRVLDASPYAGTVAGLYTRLVPGLAGYPKMSKSLPRSNVSLAEDSETVRERVLADDGLRDPLLLEMIRVASPYSTAEFEEVREAFDRRDGEWTAAKRAYADFFADAAAVWG</sequence>
<proteinExistence type="inferred from homology"/>
<protein>
    <recommendedName>
        <fullName evidence="10">Tryptophan--tRNA ligase</fullName>
    </recommendedName>
</protein>
<keyword evidence="2 6" id="KW-0547">Nucleotide-binding</keyword>
<dbReference type="SUPFAM" id="SSF52374">
    <property type="entry name" value="Nucleotidylyl transferase"/>
    <property type="match status" value="1"/>
</dbReference>
<gene>
    <name evidence="8" type="ORF">ACFQPE_04375</name>
</gene>
<dbReference type="GO" id="GO:0004812">
    <property type="term" value="F:aminoacyl-tRNA ligase activity"/>
    <property type="evidence" value="ECO:0007669"/>
    <property type="project" value="UniProtKB-KW"/>
</dbReference>
<accession>A0ABD6A765</accession>
<dbReference type="Gene3D" id="3.40.50.620">
    <property type="entry name" value="HUPs"/>
    <property type="match status" value="1"/>
</dbReference>
<keyword evidence="1 6" id="KW-0436">Ligase</keyword>
<feature type="compositionally biased region" description="Acidic residues" evidence="7">
    <location>
        <begin position="154"/>
        <end position="170"/>
    </location>
</feature>
<dbReference type="GeneID" id="79315010"/>
<evidence type="ECO:0000256" key="7">
    <source>
        <dbReference type="SAM" id="MobiDB-lite"/>
    </source>
</evidence>
<evidence type="ECO:0000256" key="4">
    <source>
        <dbReference type="ARBA" id="ARBA00022917"/>
    </source>
</evidence>
<reference evidence="8 9" key="1">
    <citation type="journal article" date="2019" name="Int. J. Syst. Evol. Microbiol.">
        <title>The Global Catalogue of Microorganisms (GCM) 10K type strain sequencing project: providing services to taxonomists for standard genome sequencing and annotation.</title>
        <authorList>
            <consortium name="The Broad Institute Genomics Platform"/>
            <consortium name="The Broad Institute Genome Sequencing Center for Infectious Disease"/>
            <person name="Wu L."/>
            <person name="Ma J."/>
        </authorList>
    </citation>
    <scope>NUCLEOTIDE SEQUENCE [LARGE SCALE GENOMIC DNA]</scope>
    <source>
        <strain evidence="8 9">PSR21</strain>
    </source>
</reference>
<dbReference type="Proteomes" id="UP001596547">
    <property type="component" value="Unassembled WGS sequence"/>
</dbReference>
<evidence type="ECO:0000256" key="6">
    <source>
        <dbReference type="RuleBase" id="RU363036"/>
    </source>
</evidence>